<feature type="transmembrane region" description="Helical" evidence="5">
    <location>
        <begin position="1666"/>
        <end position="1686"/>
    </location>
</feature>
<reference evidence="7" key="1">
    <citation type="submission" date="2022-12" db="EMBL/GenBank/DDBJ databases">
        <authorList>
            <person name="Petersen C."/>
        </authorList>
    </citation>
    <scope>NUCLEOTIDE SEQUENCE</scope>
    <source>
        <strain evidence="7">IBT 15544</strain>
    </source>
</reference>
<gene>
    <name evidence="7" type="ORF">N7498_006833</name>
</gene>
<dbReference type="SUPFAM" id="SSF48452">
    <property type="entry name" value="TPR-like"/>
    <property type="match status" value="1"/>
</dbReference>
<keyword evidence="5" id="KW-0812">Transmembrane</keyword>
<feature type="short sequence motif" description="GXGXXG" evidence="3">
    <location>
        <begin position="28"/>
        <end position="33"/>
    </location>
</feature>
<organism evidence="7 8">
    <name type="scientific">Penicillium cinerascens</name>
    <dbReference type="NCBI Taxonomy" id="70096"/>
    <lineage>
        <taxon>Eukaryota</taxon>
        <taxon>Fungi</taxon>
        <taxon>Dikarya</taxon>
        <taxon>Ascomycota</taxon>
        <taxon>Pezizomycotina</taxon>
        <taxon>Eurotiomycetes</taxon>
        <taxon>Eurotiomycetidae</taxon>
        <taxon>Eurotiales</taxon>
        <taxon>Aspergillaceae</taxon>
        <taxon>Penicillium</taxon>
    </lineage>
</organism>
<evidence type="ECO:0000313" key="8">
    <source>
        <dbReference type="Proteomes" id="UP001150904"/>
    </source>
</evidence>
<dbReference type="InterPro" id="IPR002641">
    <property type="entry name" value="PNPLA_dom"/>
</dbReference>
<keyword evidence="1 3" id="KW-0443">Lipid metabolism</keyword>
<dbReference type="PROSITE" id="PS50005">
    <property type="entry name" value="TPR"/>
    <property type="match status" value="4"/>
</dbReference>
<dbReference type="SMART" id="SM00028">
    <property type="entry name" value="TPR"/>
    <property type="match status" value="7"/>
</dbReference>
<dbReference type="GO" id="GO:0016787">
    <property type="term" value="F:hydrolase activity"/>
    <property type="evidence" value="ECO:0007669"/>
    <property type="project" value="UniProtKB-UniRule"/>
</dbReference>
<evidence type="ECO:0000259" key="6">
    <source>
        <dbReference type="PROSITE" id="PS51635"/>
    </source>
</evidence>
<dbReference type="CDD" id="cd07216">
    <property type="entry name" value="Pat17_PNPLA8_PNPLA9_like3"/>
    <property type="match status" value="1"/>
</dbReference>
<sequence length="1692" mass="191939">MEQESTIKHGGEPNPVDSAGLCLLSLDGGGVRGLSSLYILKSIMDRLNHVRGQNKLPQVKPCEVFDLIGGTSTGGLMAIMLGRLEMDVDECIGAYSDLATAVFGERLRSIPVNFKGDITARFDSAKLEGAIAKVVENSGASKQDLFNDGTERGCRTFVCTADRHTKDIVRLRSYSLRHEPNIYATICQAALATSATTTFFEPVSIGDRSFADGGLGANNPVDEVEGEASNIWCSETGDLKPLVKCFISIGTGNPGKKPFDDRMLKSLGQTVVQIATETENTERKFIARWARHFGEKRYFRFNVEQGLQEIGLEEYKKKGAMEAATEGYLMHTAQKFRVRDCIQKMSLKENKTGPDFATVIQEYTIRWQSVQRFAVPFDLTAVPVIENFFGRQDELDNLWQYLQPTNSQSRKVAILHGLGGIGKTQLAIRFARDHKHDFTAIFWLSGNDRGTLLQSLSSILPRLPRQSQNEAINDEEVEQRARHVLRWLAIEGNSRWLIIFDNIEQYSFVNSAAGDAYDIGEFFPAADHGSILITSRLQRLTELGKSFPVNRLESDDAIKLLLQSSRVSAKNTINTLALASRLDGLPLAIVIAGAFMRETGASTTEFLQYYQESWFDLQLQSNPERQYQRNMLQTWMISYREIRKRDPQAADLLLFLAHFDNRDIWYELIKSSHHSSSVPVWLEKTISSGLAFKSVVRTLIGFSLLETKEQDGGYAMHPVVQDWCIHLANTDRSADLIQLDQLALISVGYTVPSSSDRNYSRLQQRLIPHANYVRYRDWPDDNIDTAVWRAFDGLGNLYSDQGKPKEAEEMYRRALAGSEKALGPDHTSTLDTVNNLGLLYQDQGKPKEAEEMYRRALAGYEKALGPDHTSTLMTVNNLGLLYKDQGKPKEAEEMYRRALAGYEKALGPDHTSTLITVNNLGLLYQDQGKLKEAEQMYRRALAGYEKALGPDHTSTLMTVNNLGLLYKDQGKPKEAEEMYRRALAGYEKALGPDHTSTLITVNNLGLLYKDQGNLQVAEQMYRRALAGYEKALGPDYTSTLMTINILGSLYKDQGKLQEAEEMYQRALVLHNKLYPPGFRDFEDLGDSDVSLENDSVFSAPISLPSTRSLESGRGEINSLLIQEFATLLLENSILPSFISVGISKQQIGFERMRNNFRRLLKDFANNLKAEIHSELHRELRSFVSSYSDLITRKLFAMSPIAEKPNIKHSLASIKKRPFHERKVEDYLEKLHSGLHASRSEEFDVLSDVKESHEGMEAFDLDEESDQGSVAEEAGEDEPYEGSLQHLDQMKHFVLESAAYRILLCRLEEFVQPSLYSRLRDLVTRWSFPESKNHDDVARYKLRNLVTDLQHVDPHEIRFDCDHDSSPFVKFISHYQHMLERWTGECWDWWPLPHCLRPLGGSETRLRWRCVCGEERWAEVPNAFVKRLQSIIKSLPIDTTANQNTRPPPGTYNTSSSTSRSAPNNSQIPTQPSHPHHGSQQPDDSSPDPSLHYQHSGLKANTFEVNKHRVLFLAKQGEDYGLAQICFEKFDDHEFAPKKRDAFPDDANADYEYQPRPMENIPPVSEHEFTKRFYACHNPRPLLHLHHKCKRLGAHSDDILKFLPKKRTEFEEAGDKREDFWGIYAREIISLRWIIFYNFVCVLPLLAFFVAWIILQGHGTDLQNPSIPISIMVSMLSLFWSVFLSSLQFGKSH</sequence>
<dbReference type="InterPro" id="IPR027417">
    <property type="entry name" value="P-loop_NTPase"/>
</dbReference>
<feature type="short sequence motif" description="GXSXG" evidence="3">
    <location>
        <begin position="70"/>
        <end position="74"/>
    </location>
</feature>
<feature type="region of interest" description="Disordered" evidence="4">
    <location>
        <begin position="1437"/>
        <end position="1493"/>
    </location>
</feature>
<reference evidence="7" key="2">
    <citation type="journal article" date="2023" name="IMA Fungus">
        <title>Comparative genomic study of the Penicillium genus elucidates a diverse pangenome and 15 lateral gene transfer events.</title>
        <authorList>
            <person name="Petersen C."/>
            <person name="Sorensen T."/>
            <person name="Nielsen M.R."/>
            <person name="Sondergaard T.E."/>
            <person name="Sorensen J.L."/>
            <person name="Fitzpatrick D.A."/>
            <person name="Frisvad J.C."/>
            <person name="Nielsen K.L."/>
        </authorList>
    </citation>
    <scope>NUCLEOTIDE SEQUENCE</scope>
    <source>
        <strain evidence="7">IBT 15544</strain>
    </source>
</reference>
<dbReference type="Pfam" id="PF01734">
    <property type="entry name" value="Patatin"/>
    <property type="match status" value="1"/>
</dbReference>
<dbReference type="InterPro" id="IPR016035">
    <property type="entry name" value="Acyl_Trfase/lysoPLipase"/>
</dbReference>
<feature type="repeat" description="TPR" evidence="2">
    <location>
        <begin position="914"/>
        <end position="947"/>
    </location>
</feature>
<feature type="active site" description="Nucleophile" evidence="3">
    <location>
        <position position="72"/>
    </location>
</feature>
<dbReference type="Pfam" id="PF00931">
    <property type="entry name" value="NB-ARC"/>
    <property type="match status" value="1"/>
</dbReference>
<feature type="repeat" description="TPR" evidence="2">
    <location>
        <begin position="830"/>
        <end position="863"/>
    </location>
</feature>
<dbReference type="GeneID" id="83181196"/>
<keyword evidence="5" id="KW-0472">Membrane</keyword>
<dbReference type="RefSeq" id="XP_058306144.1">
    <property type="nucleotide sequence ID" value="XM_058453895.1"/>
</dbReference>
<evidence type="ECO:0000256" key="1">
    <source>
        <dbReference type="ARBA" id="ARBA00023098"/>
    </source>
</evidence>
<feature type="repeat" description="TPR" evidence="2">
    <location>
        <begin position="788"/>
        <end position="821"/>
    </location>
</feature>
<evidence type="ECO:0000313" key="7">
    <source>
        <dbReference type="EMBL" id="KAJ5197716.1"/>
    </source>
</evidence>
<evidence type="ECO:0000256" key="2">
    <source>
        <dbReference type="PROSITE-ProRule" id="PRU00339"/>
    </source>
</evidence>
<dbReference type="PANTHER" id="PTHR46082:SF6">
    <property type="entry name" value="AAA+ ATPASE DOMAIN-CONTAINING PROTEIN-RELATED"/>
    <property type="match status" value="1"/>
</dbReference>
<dbReference type="InterPro" id="IPR053137">
    <property type="entry name" value="NLR-like"/>
</dbReference>
<keyword evidence="3" id="KW-0442">Lipid degradation</keyword>
<feature type="short sequence motif" description="DGA/G" evidence="3">
    <location>
        <begin position="212"/>
        <end position="214"/>
    </location>
</feature>
<feature type="domain" description="PNPLA" evidence="6">
    <location>
        <begin position="24"/>
        <end position="225"/>
    </location>
</feature>
<feature type="compositionally biased region" description="Low complexity" evidence="4">
    <location>
        <begin position="1450"/>
        <end position="1465"/>
    </location>
</feature>
<evidence type="ECO:0000256" key="3">
    <source>
        <dbReference type="PROSITE-ProRule" id="PRU01161"/>
    </source>
</evidence>
<dbReference type="Gene3D" id="3.40.50.300">
    <property type="entry name" value="P-loop containing nucleotide triphosphate hydrolases"/>
    <property type="match status" value="1"/>
</dbReference>
<feature type="repeat" description="TPR" evidence="2">
    <location>
        <begin position="1040"/>
        <end position="1073"/>
    </location>
</feature>
<keyword evidence="8" id="KW-1185">Reference proteome</keyword>
<keyword evidence="3" id="KW-0378">Hydrolase</keyword>
<dbReference type="PRINTS" id="PR00381">
    <property type="entry name" value="KINESINLIGHT"/>
</dbReference>
<dbReference type="GO" id="GO:0016301">
    <property type="term" value="F:kinase activity"/>
    <property type="evidence" value="ECO:0007669"/>
    <property type="project" value="UniProtKB-KW"/>
</dbReference>
<evidence type="ECO:0000256" key="5">
    <source>
        <dbReference type="SAM" id="Phobius"/>
    </source>
</evidence>
<protein>
    <submittedName>
        <fullName evidence="7">Protein kinase subdomain-containing protein</fullName>
    </submittedName>
</protein>
<dbReference type="SUPFAM" id="SSF52540">
    <property type="entry name" value="P-loop containing nucleoside triphosphate hydrolases"/>
    <property type="match status" value="1"/>
</dbReference>
<dbReference type="GO" id="GO:0043531">
    <property type="term" value="F:ADP binding"/>
    <property type="evidence" value="ECO:0007669"/>
    <property type="project" value="InterPro"/>
</dbReference>
<feature type="active site" description="Proton acceptor" evidence="3">
    <location>
        <position position="212"/>
    </location>
</feature>
<dbReference type="Pfam" id="PF13374">
    <property type="entry name" value="TPR_10"/>
    <property type="match status" value="1"/>
</dbReference>
<dbReference type="EMBL" id="JAPQKR010000014">
    <property type="protein sequence ID" value="KAJ5197716.1"/>
    <property type="molecule type" value="Genomic_DNA"/>
</dbReference>
<dbReference type="InterPro" id="IPR002182">
    <property type="entry name" value="NB-ARC"/>
</dbReference>
<dbReference type="PROSITE" id="PS51635">
    <property type="entry name" value="PNPLA"/>
    <property type="match status" value="1"/>
</dbReference>
<dbReference type="GO" id="GO:0046486">
    <property type="term" value="P:glycerolipid metabolic process"/>
    <property type="evidence" value="ECO:0007669"/>
    <property type="project" value="UniProtKB-ARBA"/>
</dbReference>
<feature type="transmembrane region" description="Helical" evidence="5">
    <location>
        <begin position="1632"/>
        <end position="1654"/>
    </location>
</feature>
<dbReference type="Gene3D" id="3.40.1090.10">
    <property type="entry name" value="Cytosolic phospholipase A2 catalytic domain"/>
    <property type="match status" value="1"/>
</dbReference>
<dbReference type="OrthoDB" id="1658288at2759"/>
<dbReference type="InterPro" id="IPR011990">
    <property type="entry name" value="TPR-like_helical_dom_sf"/>
</dbReference>
<dbReference type="PANTHER" id="PTHR46082">
    <property type="entry name" value="ATP/GTP-BINDING PROTEIN-RELATED"/>
    <property type="match status" value="1"/>
</dbReference>
<dbReference type="Proteomes" id="UP001150904">
    <property type="component" value="Unassembled WGS sequence"/>
</dbReference>
<keyword evidence="5" id="KW-1133">Transmembrane helix</keyword>
<feature type="region of interest" description="Disordered" evidence="4">
    <location>
        <begin position="1257"/>
        <end position="1277"/>
    </location>
</feature>
<evidence type="ECO:0000256" key="4">
    <source>
        <dbReference type="SAM" id="MobiDB-lite"/>
    </source>
</evidence>
<keyword evidence="7" id="KW-0808">Transferase</keyword>
<dbReference type="Pfam" id="PF13424">
    <property type="entry name" value="TPR_12"/>
    <property type="match status" value="3"/>
</dbReference>
<dbReference type="GO" id="GO:0016042">
    <property type="term" value="P:lipid catabolic process"/>
    <property type="evidence" value="ECO:0007669"/>
    <property type="project" value="UniProtKB-UniRule"/>
</dbReference>
<keyword evidence="2" id="KW-0802">TPR repeat</keyword>
<feature type="compositionally biased region" description="Polar residues" evidence="4">
    <location>
        <begin position="1466"/>
        <end position="1480"/>
    </location>
</feature>
<accession>A0A9W9JNS4</accession>
<proteinExistence type="predicted"/>
<dbReference type="InterPro" id="IPR019734">
    <property type="entry name" value="TPR_rpt"/>
</dbReference>
<dbReference type="SUPFAM" id="SSF52151">
    <property type="entry name" value="FabD/lysophospholipase-like"/>
    <property type="match status" value="1"/>
</dbReference>
<comment type="caution">
    <text evidence="7">The sequence shown here is derived from an EMBL/GenBank/DDBJ whole genome shotgun (WGS) entry which is preliminary data.</text>
</comment>
<keyword evidence="7" id="KW-0418">Kinase</keyword>
<dbReference type="Gene3D" id="1.25.40.10">
    <property type="entry name" value="Tetratricopeptide repeat domain"/>
    <property type="match status" value="2"/>
</dbReference>
<name>A0A9W9JNS4_9EURO</name>